<evidence type="ECO:0000313" key="2">
    <source>
        <dbReference type="Proteomes" id="UP000650424"/>
    </source>
</evidence>
<comment type="caution">
    <text evidence="1">The sequence shown here is derived from an EMBL/GenBank/DDBJ whole genome shotgun (WGS) entry which is preliminary data.</text>
</comment>
<dbReference type="EMBL" id="JACOGF010000024">
    <property type="protein sequence ID" value="MBC3921061.1"/>
    <property type="molecule type" value="Genomic_DNA"/>
</dbReference>
<keyword evidence="2" id="KW-1185">Reference proteome</keyword>
<dbReference type="RefSeq" id="WP_186950895.1">
    <property type="nucleotide sequence ID" value="NZ_JACOGF010000024.1"/>
</dbReference>
<dbReference type="Proteomes" id="UP000650424">
    <property type="component" value="Unassembled WGS sequence"/>
</dbReference>
<organism evidence="1 2">
    <name type="scientific">Undibacterium hunanense</name>
    <dbReference type="NCBI Taxonomy" id="2762292"/>
    <lineage>
        <taxon>Bacteria</taxon>
        <taxon>Pseudomonadati</taxon>
        <taxon>Pseudomonadota</taxon>
        <taxon>Betaproteobacteria</taxon>
        <taxon>Burkholderiales</taxon>
        <taxon>Oxalobacteraceae</taxon>
        <taxon>Undibacterium</taxon>
    </lineage>
</organism>
<sequence length="148" mass="16170">METELEPPVSYRPLHGLFNELLGAFRTQAPLSTMPPYSSVNLEILEDASDQVLERLTKHANNVQRTLHLGTSAVSTCMALAAPEAMDSQQCSPATVEAIGWLLAELADLSSICHHFEATASRILLARSTKVNKRTRTNSERSGPQQAI</sequence>
<accession>A0ABR6ZYV4</accession>
<proteinExistence type="predicted"/>
<evidence type="ECO:0000313" key="1">
    <source>
        <dbReference type="EMBL" id="MBC3921061.1"/>
    </source>
</evidence>
<protein>
    <submittedName>
        <fullName evidence="1">Uncharacterized protein</fullName>
    </submittedName>
</protein>
<reference evidence="1 2" key="1">
    <citation type="submission" date="2020-08" db="EMBL/GenBank/DDBJ databases">
        <title>Novel species isolated from subtropical streams in China.</title>
        <authorList>
            <person name="Lu H."/>
        </authorList>
    </citation>
    <scope>NUCLEOTIDE SEQUENCE [LARGE SCALE GENOMIC DNA]</scope>
    <source>
        <strain evidence="1 2">CY18W</strain>
    </source>
</reference>
<gene>
    <name evidence="1" type="ORF">H8L32_26600</name>
</gene>
<name>A0ABR6ZYV4_9BURK</name>